<comment type="subcellular location">
    <subcellularLocation>
        <location evidence="3">Cytoplasm</location>
        <location evidence="3">Cytosol</location>
    </subcellularLocation>
    <subcellularLocation>
        <location evidence="3">Nucleus</location>
    </subcellularLocation>
</comment>
<evidence type="ECO:0000313" key="6">
    <source>
        <dbReference type="Proteomes" id="UP000619265"/>
    </source>
</evidence>
<protein>
    <recommendedName>
        <fullName evidence="3">Histidine-containing phosphotransfer protein</fullName>
    </recommendedName>
</protein>
<feature type="domain" description="HPt" evidence="4">
    <location>
        <begin position="53"/>
        <end position="139"/>
    </location>
</feature>
<dbReference type="GO" id="GO:0000160">
    <property type="term" value="P:phosphorelay signal transduction system"/>
    <property type="evidence" value="ECO:0007669"/>
    <property type="project" value="UniProtKB-UniRule"/>
</dbReference>
<organism evidence="5 6">
    <name type="scientific">Juglans regia</name>
    <name type="common">English walnut</name>
    <dbReference type="NCBI Taxonomy" id="51240"/>
    <lineage>
        <taxon>Eukaryota</taxon>
        <taxon>Viridiplantae</taxon>
        <taxon>Streptophyta</taxon>
        <taxon>Embryophyta</taxon>
        <taxon>Tracheophyta</taxon>
        <taxon>Spermatophyta</taxon>
        <taxon>Magnoliopsida</taxon>
        <taxon>eudicotyledons</taxon>
        <taxon>Gunneridae</taxon>
        <taxon>Pentapetalae</taxon>
        <taxon>rosids</taxon>
        <taxon>fabids</taxon>
        <taxon>Fagales</taxon>
        <taxon>Juglandaceae</taxon>
        <taxon>Juglans</taxon>
    </lineage>
</organism>
<comment type="domain">
    <text evidence="3">Histidine-containing phosphotransfer domain (HPt) contains an active histidine that mediates the phosphotransfer.</text>
</comment>
<name>A0A833YDG1_JUGRE</name>
<dbReference type="PANTHER" id="PTHR28242:SF41">
    <property type="entry name" value="HISTIDINE CONTAINING PHOSPHOTRANSFER PROTEIN"/>
    <property type="match status" value="1"/>
</dbReference>
<keyword evidence="1 3" id="KW-0932">Cytokinin signaling pathway</keyword>
<comment type="function">
    <text evidence="3">Functions as a two-component phosphorelay mediators between cytokinin sensor histidine kinases and response regulators (B-type ARRs). Plays an important role in propagating cytokinin signal transduction.</text>
</comment>
<accession>A0A833YDG1</accession>
<proteinExistence type="predicted"/>
<sequence>LISYLFFSRMELLRQQIATARQSLFSEEILDMSQFMQLERLEDKDSPNFVEQTLSLYFSDATKSIAAIEQALMPSEVVLPDFKELDIQLHRLKGSTVSVGANMVLKRVIKALECCGKGDMEGCKAAVRILKQDHNTLRNRLQTYFQLLQSQARFAET</sequence>
<dbReference type="GO" id="GO:0005634">
    <property type="term" value="C:nucleus"/>
    <property type="evidence" value="ECO:0007669"/>
    <property type="project" value="UniProtKB-SubCell"/>
</dbReference>
<dbReference type="SUPFAM" id="SSF47226">
    <property type="entry name" value="Histidine-containing phosphotransfer domain, HPT domain"/>
    <property type="match status" value="1"/>
</dbReference>
<keyword evidence="2 3" id="KW-0902">Two-component regulatory system</keyword>
<dbReference type="InterPro" id="IPR036641">
    <property type="entry name" value="HPT_dom_sf"/>
</dbReference>
<dbReference type="GO" id="GO:0005829">
    <property type="term" value="C:cytosol"/>
    <property type="evidence" value="ECO:0007669"/>
    <property type="project" value="UniProtKB-SubCell"/>
</dbReference>
<dbReference type="GO" id="GO:0009927">
    <property type="term" value="F:histidine phosphotransfer kinase activity"/>
    <property type="evidence" value="ECO:0007669"/>
    <property type="project" value="UniProtKB-UniRule"/>
</dbReference>
<dbReference type="GO" id="GO:0009736">
    <property type="term" value="P:cytokinin-activated signaling pathway"/>
    <property type="evidence" value="ECO:0007669"/>
    <property type="project" value="UniProtKB-KW"/>
</dbReference>
<evidence type="ECO:0000313" key="5">
    <source>
        <dbReference type="EMBL" id="KAF5481962.1"/>
    </source>
</evidence>
<dbReference type="PANTHER" id="PTHR28242">
    <property type="entry name" value="PHOSPHORELAY INTERMEDIATE PROTEIN YPD1"/>
    <property type="match status" value="1"/>
</dbReference>
<dbReference type="AlphaFoldDB" id="A0A833YDG1"/>
<evidence type="ECO:0000256" key="3">
    <source>
        <dbReference type="RuleBase" id="RU369004"/>
    </source>
</evidence>
<dbReference type="Gramene" id="Jr01_27780_p1">
    <property type="protein sequence ID" value="cds.Jr01_27780_p1"/>
    <property type="gene ID" value="Jr01_27780"/>
</dbReference>
<evidence type="ECO:0000256" key="1">
    <source>
        <dbReference type="ARBA" id="ARBA00022864"/>
    </source>
</evidence>
<reference evidence="5" key="1">
    <citation type="submission" date="2015-10" db="EMBL/GenBank/DDBJ databases">
        <authorList>
            <person name="Martinez-Garcia P.J."/>
            <person name="Crepeau M.W."/>
            <person name="Puiu D."/>
            <person name="Gonzalez-Ibeas D."/>
            <person name="Whalen J."/>
            <person name="Stevens K."/>
            <person name="Paul R."/>
            <person name="Butterfield T."/>
            <person name="Britton M."/>
            <person name="Reagan R."/>
            <person name="Chakraborty S."/>
            <person name="Walawage S.L."/>
            <person name="Vasquez-Gross H.A."/>
            <person name="Cardeno C."/>
            <person name="Famula R."/>
            <person name="Pratt K."/>
            <person name="Kuruganti S."/>
            <person name="Aradhya M.K."/>
            <person name="Leslie C.A."/>
            <person name="Dandekar A.M."/>
            <person name="Salzberg S.L."/>
            <person name="Wegrzyn J.L."/>
            <person name="Langley C.H."/>
            <person name="Neale D.B."/>
        </authorList>
    </citation>
    <scope>NUCLEOTIDE SEQUENCE</scope>
    <source>
        <tissue evidence="5">Leaves</tissue>
    </source>
</reference>
<reference evidence="5" key="2">
    <citation type="submission" date="2020-03" db="EMBL/GenBank/DDBJ databases">
        <title>Walnut 2.0.</title>
        <authorList>
            <person name="Marrano A."/>
            <person name="Britton M."/>
            <person name="Zimin A.V."/>
            <person name="Zaini P.A."/>
            <person name="Workman R."/>
            <person name="Puiu D."/>
            <person name="Bianco L."/>
            <person name="Allen B.J."/>
            <person name="Troggio M."/>
            <person name="Leslie C.A."/>
            <person name="Timp W."/>
            <person name="Dendekar A."/>
            <person name="Salzberg S.L."/>
            <person name="Neale D.B."/>
        </authorList>
    </citation>
    <scope>NUCLEOTIDE SEQUENCE</scope>
    <source>
        <tissue evidence="5">Leaves</tissue>
    </source>
</reference>
<dbReference type="Gene3D" id="1.20.120.160">
    <property type="entry name" value="HPT domain"/>
    <property type="match status" value="1"/>
</dbReference>
<dbReference type="Pfam" id="PF01627">
    <property type="entry name" value="Hpt"/>
    <property type="match status" value="1"/>
</dbReference>
<gene>
    <name evidence="5" type="ORF">F2P56_002570</name>
</gene>
<feature type="non-terminal residue" evidence="5">
    <location>
        <position position="157"/>
    </location>
</feature>
<dbReference type="Proteomes" id="UP000619265">
    <property type="component" value="Unassembled WGS sequence"/>
</dbReference>
<comment type="caution">
    <text evidence="5">The sequence shown here is derived from an EMBL/GenBank/DDBJ whole genome shotgun (WGS) entry which is preliminary data.</text>
</comment>
<dbReference type="InterPro" id="IPR008207">
    <property type="entry name" value="Sig_transdc_His_kin_Hpt_dom"/>
</dbReference>
<dbReference type="GO" id="GO:0043424">
    <property type="term" value="F:protein histidine kinase binding"/>
    <property type="evidence" value="ECO:0007669"/>
    <property type="project" value="UniProtKB-UniRule"/>
</dbReference>
<evidence type="ECO:0000256" key="2">
    <source>
        <dbReference type="ARBA" id="ARBA00023012"/>
    </source>
</evidence>
<dbReference type="InterPro" id="IPR045871">
    <property type="entry name" value="AHP1-5/YPD1"/>
</dbReference>
<dbReference type="EMBL" id="LIHL02000001">
    <property type="protein sequence ID" value="KAF5481962.1"/>
    <property type="molecule type" value="Genomic_DNA"/>
</dbReference>
<evidence type="ECO:0000259" key="4">
    <source>
        <dbReference type="Pfam" id="PF01627"/>
    </source>
</evidence>